<comment type="caution">
    <text evidence="1">The sequence shown here is derived from an EMBL/GenBank/DDBJ whole genome shotgun (WGS) entry which is preliminary data.</text>
</comment>
<organism evidence="1 2">
    <name type="scientific">Symbiodinium necroappetens</name>
    <dbReference type="NCBI Taxonomy" id="1628268"/>
    <lineage>
        <taxon>Eukaryota</taxon>
        <taxon>Sar</taxon>
        <taxon>Alveolata</taxon>
        <taxon>Dinophyceae</taxon>
        <taxon>Suessiales</taxon>
        <taxon>Symbiodiniaceae</taxon>
        <taxon>Symbiodinium</taxon>
    </lineage>
</organism>
<feature type="non-terminal residue" evidence="1">
    <location>
        <position position="1"/>
    </location>
</feature>
<keyword evidence="2" id="KW-1185">Reference proteome</keyword>
<evidence type="ECO:0000313" key="1">
    <source>
        <dbReference type="EMBL" id="CAE7909809.1"/>
    </source>
</evidence>
<dbReference type="EMBL" id="CAJNJA010073474">
    <property type="protein sequence ID" value="CAE7909809.1"/>
    <property type="molecule type" value="Genomic_DNA"/>
</dbReference>
<dbReference type="AlphaFoldDB" id="A0A813BKT9"/>
<dbReference type="Proteomes" id="UP000601435">
    <property type="component" value="Unassembled WGS sequence"/>
</dbReference>
<sequence length="166" mass="18031">VKGDCRIRAGSDPVAFVLCEGRAVFDYEDPSVAIRFLATSSDCLQGRELWSALPAEVAAATLCSAGLRAACAALRTCKGWSEDAISLGCRERAYKEMTGWCHSAGVPTKKEMIRERISGVNFNHDIASVLRPEGQHKVHSSLYNCGENIKALRDLCNVNSGESRQP</sequence>
<accession>A0A813BKT9</accession>
<proteinExistence type="predicted"/>
<protein>
    <submittedName>
        <fullName evidence="1">Uncharacterized protein</fullName>
    </submittedName>
</protein>
<reference evidence="1" key="1">
    <citation type="submission" date="2021-02" db="EMBL/GenBank/DDBJ databases">
        <authorList>
            <person name="Dougan E. K."/>
            <person name="Rhodes N."/>
            <person name="Thang M."/>
            <person name="Chan C."/>
        </authorList>
    </citation>
    <scope>NUCLEOTIDE SEQUENCE</scope>
</reference>
<name>A0A813BKT9_9DINO</name>
<dbReference type="OrthoDB" id="10563284at2759"/>
<gene>
    <name evidence="1" type="ORF">SNEC2469_LOCUS30932</name>
</gene>
<evidence type="ECO:0000313" key="2">
    <source>
        <dbReference type="Proteomes" id="UP000601435"/>
    </source>
</evidence>